<dbReference type="PANTHER" id="PTHR43194">
    <property type="entry name" value="HYDROLASE ALPHA/BETA FOLD FAMILY"/>
    <property type="match status" value="1"/>
</dbReference>
<evidence type="ECO:0000313" key="2">
    <source>
        <dbReference type="EMBL" id="SFM71339.1"/>
    </source>
</evidence>
<dbReference type="PANTHER" id="PTHR43194:SF2">
    <property type="entry name" value="PEROXISOMAL MEMBRANE PROTEIN LPX1"/>
    <property type="match status" value="1"/>
</dbReference>
<gene>
    <name evidence="2" type="ORF">SAMN05216207_100287</name>
</gene>
<protein>
    <submittedName>
        <fullName evidence="2">Pimeloyl-ACP methyl ester carboxylesterase</fullName>
    </submittedName>
</protein>
<dbReference type="Proteomes" id="UP000199614">
    <property type="component" value="Unassembled WGS sequence"/>
</dbReference>
<name>A0A1I4T3U4_PSUAM</name>
<accession>A0A1I4T3U4</accession>
<keyword evidence="3" id="KW-1185">Reference proteome</keyword>
<dbReference type="GO" id="GO:0004185">
    <property type="term" value="F:serine-type carboxypeptidase activity"/>
    <property type="evidence" value="ECO:0007669"/>
    <property type="project" value="InterPro"/>
</dbReference>
<dbReference type="EMBL" id="FOUY01000002">
    <property type="protein sequence ID" value="SFM71339.1"/>
    <property type="molecule type" value="Genomic_DNA"/>
</dbReference>
<dbReference type="AlphaFoldDB" id="A0A1I4T3U4"/>
<dbReference type="OrthoDB" id="2987348at2"/>
<proteinExistence type="predicted"/>
<dbReference type="STRING" id="260086.SAMN05216207_100287"/>
<dbReference type="SUPFAM" id="SSF53474">
    <property type="entry name" value="alpha/beta-Hydrolases"/>
    <property type="match status" value="1"/>
</dbReference>
<sequence>MPLSDPIDDFRLAYDRYGPAGAPPVVLLHGWPGDRTDMAAVAGELAGTHDVVVPDLRGFGGSDKHDRDPARHYDAAAQARSVAALLSGLGLSGAVVAGYDVGSRVAQRLAADRPDLLRGLVITPPVPGVGRRVLAEDPMREFWYQAFHQLDLAEELVDGDPRAVRAYLRHFWSHWSGPDFAVGDERLDHLVGVYSPPGAFLASIGWYRAGGGAVARSLSETAPDPRDRTAVPARVLWPEHDPLFPREWSDRVGEFLADVTVTRVDGVGHFVPVEAPQVFAAAVAEAAR</sequence>
<evidence type="ECO:0000313" key="3">
    <source>
        <dbReference type="Proteomes" id="UP000199614"/>
    </source>
</evidence>
<dbReference type="InterPro" id="IPR000073">
    <property type="entry name" value="AB_hydrolase_1"/>
</dbReference>
<dbReference type="InterPro" id="IPR033124">
    <property type="entry name" value="Ser_caboxypep_his_AS"/>
</dbReference>
<dbReference type="PROSITE" id="PS00560">
    <property type="entry name" value="CARBOXYPEPT_SER_HIS"/>
    <property type="match status" value="1"/>
</dbReference>
<organism evidence="2 3">
    <name type="scientific">Pseudonocardia ammonioxydans</name>
    <dbReference type="NCBI Taxonomy" id="260086"/>
    <lineage>
        <taxon>Bacteria</taxon>
        <taxon>Bacillati</taxon>
        <taxon>Actinomycetota</taxon>
        <taxon>Actinomycetes</taxon>
        <taxon>Pseudonocardiales</taxon>
        <taxon>Pseudonocardiaceae</taxon>
        <taxon>Pseudonocardia</taxon>
    </lineage>
</organism>
<dbReference type="InterPro" id="IPR050228">
    <property type="entry name" value="Carboxylesterase_BioH"/>
</dbReference>
<reference evidence="2 3" key="1">
    <citation type="submission" date="2016-10" db="EMBL/GenBank/DDBJ databases">
        <authorList>
            <person name="de Groot N.N."/>
        </authorList>
    </citation>
    <scope>NUCLEOTIDE SEQUENCE [LARGE SCALE GENOMIC DNA]</scope>
    <source>
        <strain evidence="2 3">CGMCC 4.1877</strain>
    </source>
</reference>
<evidence type="ECO:0000259" key="1">
    <source>
        <dbReference type="Pfam" id="PF00561"/>
    </source>
</evidence>
<feature type="domain" description="AB hydrolase-1" evidence="1">
    <location>
        <begin position="23"/>
        <end position="276"/>
    </location>
</feature>
<dbReference type="Gene3D" id="3.40.50.1820">
    <property type="entry name" value="alpha/beta hydrolase"/>
    <property type="match status" value="1"/>
</dbReference>
<dbReference type="Pfam" id="PF00561">
    <property type="entry name" value="Abhydrolase_1"/>
    <property type="match status" value="1"/>
</dbReference>
<dbReference type="RefSeq" id="WP_093336826.1">
    <property type="nucleotide sequence ID" value="NZ_FOUY01000002.1"/>
</dbReference>
<dbReference type="InterPro" id="IPR029058">
    <property type="entry name" value="AB_hydrolase_fold"/>
</dbReference>